<dbReference type="Pfam" id="PF03949">
    <property type="entry name" value="Malic_M"/>
    <property type="match status" value="1"/>
</dbReference>
<dbReference type="SUPFAM" id="SSF53223">
    <property type="entry name" value="Aminoacid dehydrogenase-like, N-terminal domain"/>
    <property type="match status" value="2"/>
</dbReference>
<protein>
    <recommendedName>
        <fullName evidence="7">Malic enzyme</fullName>
    </recommendedName>
</protein>
<evidence type="ECO:0000256" key="5">
    <source>
        <dbReference type="PIRSR" id="PIRSR000106-2"/>
    </source>
</evidence>
<organism evidence="10 11">
    <name type="scientific">Olpidium bornovanus</name>
    <dbReference type="NCBI Taxonomy" id="278681"/>
    <lineage>
        <taxon>Eukaryota</taxon>
        <taxon>Fungi</taxon>
        <taxon>Fungi incertae sedis</taxon>
        <taxon>Olpidiomycota</taxon>
        <taxon>Olpidiomycotina</taxon>
        <taxon>Olpidiomycetes</taxon>
        <taxon>Olpidiales</taxon>
        <taxon>Olpidiaceae</taxon>
        <taxon>Olpidium</taxon>
    </lineage>
</organism>
<keyword evidence="4 7" id="KW-0560">Oxidoreductase</keyword>
<sequence length="583" mass="64183">MLPAPIHSAHPSVSFLLPTARLASLPALALAWLRRPTTRKMAPGERLASSSAVRVADPAGALAAASGARLSAAKQAVVVLQEDAAVRSKFLFKSTGTSEEDRDLLKLRGILPPVVESVEIQKARVMKHLAAISTPLEKYMFLAFLRNTNSALLYSCLLDNLEELMPIIYTPTVGTACVQYSHIYPFLAPPGVPDGLFVAHNDLKRLDQIFSNWRPDPAEPDLTPLIAVVTDGSRILGLGDQGVGGMGIPVGFLIGAVVLPRHSLTSRVFAPRLESFNCIPQLLVTGVVVVCEDRARCRRFVPRVSDSRDNGAGIDPRRTLPITLDLGTDNEKLLKDELYIGSRRRRLDDREFHAFMDSFLAALRTKWPEMLVQFEDFSSNHALELLQRHRERYFCFNDDIQGTGAVILAGFINGSATVGVAQLLIEFLTSEAGLSEDDARRQIWLVDSKGLVTADRGGELPEGRKAFARTDNKGFQARTLDECIDYVRPTALIGFSSQPGAFSEERLRKMKALNERPIVFPLSNPADASECDFETAMRSTDNTVLFASGTAFPSYTIPGTNETKVYTRERAAHRSHLLCRRLN</sequence>
<feature type="binding site" evidence="5">
    <location>
        <position position="524"/>
    </location>
    <ligand>
        <name>(S)-malate</name>
        <dbReference type="ChEBI" id="CHEBI:15589"/>
    </ligand>
</feature>
<dbReference type="PIRSF" id="PIRSF000106">
    <property type="entry name" value="ME"/>
    <property type="match status" value="1"/>
</dbReference>
<dbReference type="PRINTS" id="PR00072">
    <property type="entry name" value="MALOXRDTASE"/>
</dbReference>
<dbReference type="EMBL" id="JAEFCI010011774">
    <property type="protein sequence ID" value="KAG5456421.1"/>
    <property type="molecule type" value="Genomic_DNA"/>
</dbReference>
<dbReference type="SMART" id="SM00919">
    <property type="entry name" value="Malic_M"/>
    <property type="match status" value="1"/>
</dbReference>
<evidence type="ECO:0000313" key="10">
    <source>
        <dbReference type="EMBL" id="KAG5456421.1"/>
    </source>
</evidence>
<dbReference type="AlphaFoldDB" id="A0A8H7ZNK1"/>
<keyword evidence="3 6" id="KW-0479">Metal-binding</keyword>
<dbReference type="GO" id="GO:0005739">
    <property type="term" value="C:mitochondrion"/>
    <property type="evidence" value="ECO:0007669"/>
    <property type="project" value="TreeGrafter"/>
</dbReference>
<dbReference type="InterPro" id="IPR036291">
    <property type="entry name" value="NAD(P)-bd_dom_sf"/>
</dbReference>
<comment type="similarity">
    <text evidence="2 7">Belongs to the malic enzymes family.</text>
</comment>
<dbReference type="InterPro" id="IPR015884">
    <property type="entry name" value="Malic_enzyme_CS"/>
</dbReference>
<dbReference type="InterPro" id="IPR012302">
    <property type="entry name" value="Malic_NAD-bd"/>
</dbReference>
<gene>
    <name evidence="10" type="ORF">BJ554DRAFT_3848</name>
</gene>
<name>A0A8H7ZNK1_9FUNG</name>
<dbReference type="Pfam" id="PF00390">
    <property type="entry name" value="malic"/>
    <property type="match status" value="2"/>
</dbReference>
<dbReference type="Gene3D" id="3.40.50.10380">
    <property type="entry name" value="Malic enzyme, N-terminal domain"/>
    <property type="match status" value="1"/>
</dbReference>
<dbReference type="PANTHER" id="PTHR23406">
    <property type="entry name" value="MALIC ENZYME-RELATED"/>
    <property type="match status" value="1"/>
</dbReference>
<evidence type="ECO:0000256" key="6">
    <source>
        <dbReference type="PIRSR" id="PIRSR000106-3"/>
    </source>
</evidence>
<comment type="cofactor">
    <cofactor evidence="1">
        <name>Mn(2+)</name>
        <dbReference type="ChEBI" id="CHEBI:29035"/>
    </cofactor>
</comment>
<evidence type="ECO:0000256" key="7">
    <source>
        <dbReference type="RuleBase" id="RU003426"/>
    </source>
</evidence>
<dbReference type="PANTHER" id="PTHR23406:SF32">
    <property type="entry name" value="NADP-DEPENDENT MALIC ENZYME"/>
    <property type="match status" value="1"/>
</dbReference>
<evidence type="ECO:0000256" key="1">
    <source>
        <dbReference type="ARBA" id="ARBA00001936"/>
    </source>
</evidence>
<dbReference type="InterPro" id="IPR001891">
    <property type="entry name" value="Malic_OxRdtase"/>
</dbReference>
<feature type="domain" description="Malic enzyme NAD-binding" evidence="8">
    <location>
        <begin position="400"/>
        <end position="573"/>
    </location>
</feature>
<evidence type="ECO:0000256" key="2">
    <source>
        <dbReference type="ARBA" id="ARBA00008785"/>
    </source>
</evidence>
<dbReference type="InterPro" id="IPR012301">
    <property type="entry name" value="Malic_N_dom"/>
</dbReference>
<feature type="binding site" evidence="6">
    <location>
        <position position="375"/>
    </location>
    <ligand>
        <name>a divalent metal cation</name>
        <dbReference type="ChEBI" id="CHEBI:60240"/>
    </ligand>
</feature>
<dbReference type="InterPro" id="IPR046346">
    <property type="entry name" value="Aminoacid_DH-like_N_sf"/>
</dbReference>
<accession>A0A8H7ZNK1</accession>
<evidence type="ECO:0000313" key="11">
    <source>
        <dbReference type="Proteomes" id="UP000673691"/>
    </source>
</evidence>
<dbReference type="Proteomes" id="UP000673691">
    <property type="component" value="Unassembled WGS sequence"/>
</dbReference>
<comment type="cofactor">
    <cofactor evidence="6">
        <name>Mg(2+)</name>
        <dbReference type="ChEBI" id="CHEBI:18420"/>
    </cofactor>
    <cofactor evidence="6">
        <name>Mn(2+)</name>
        <dbReference type="ChEBI" id="CHEBI:29035"/>
    </cofactor>
    <text evidence="6">Divalent metal cations. Prefers magnesium or manganese.</text>
</comment>
<dbReference type="GO" id="GO:0004471">
    <property type="term" value="F:malate dehydrogenase (decarboxylating) (NAD+) activity"/>
    <property type="evidence" value="ECO:0007669"/>
    <property type="project" value="TreeGrafter"/>
</dbReference>
<evidence type="ECO:0000256" key="4">
    <source>
        <dbReference type="ARBA" id="ARBA00023002"/>
    </source>
</evidence>
<dbReference type="InterPro" id="IPR037062">
    <property type="entry name" value="Malic_N_dom_sf"/>
</dbReference>
<dbReference type="SMART" id="SM01274">
    <property type="entry name" value="malic"/>
    <property type="match status" value="1"/>
</dbReference>
<dbReference type="GO" id="GO:0046872">
    <property type="term" value="F:metal ion binding"/>
    <property type="evidence" value="ECO:0007669"/>
    <property type="project" value="UniProtKB-KW"/>
</dbReference>
<feature type="binding site" evidence="6">
    <location>
        <position position="376"/>
    </location>
    <ligand>
        <name>a divalent metal cation</name>
        <dbReference type="ChEBI" id="CHEBI:60240"/>
    </ligand>
</feature>
<evidence type="ECO:0000259" key="8">
    <source>
        <dbReference type="SMART" id="SM00919"/>
    </source>
</evidence>
<evidence type="ECO:0000259" key="9">
    <source>
        <dbReference type="SMART" id="SM01274"/>
    </source>
</evidence>
<dbReference type="GO" id="GO:0006108">
    <property type="term" value="P:malate metabolic process"/>
    <property type="evidence" value="ECO:0007669"/>
    <property type="project" value="TreeGrafter"/>
</dbReference>
<dbReference type="OrthoDB" id="5365701at2759"/>
<feature type="binding site" evidence="6">
    <location>
        <position position="399"/>
    </location>
    <ligand>
        <name>a divalent metal cation</name>
        <dbReference type="ChEBI" id="CHEBI:60240"/>
    </ligand>
</feature>
<feature type="binding site" evidence="5">
    <location>
        <position position="234"/>
    </location>
    <ligand>
        <name>(S)-malate</name>
        <dbReference type="ChEBI" id="CHEBI:15589"/>
    </ligand>
</feature>
<dbReference type="PROSITE" id="PS00331">
    <property type="entry name" value="MALIC_ENZYMES"/>
    <property type="match status" value="1"/>
</dbReference>
<dbReference type="SUPFAM" id="SSF51735">
    <property type="entry name" value="NAD(P)-binding Rossmann-fold domains"/>
    <property type="match status" value="1"/>
</dbReference>
<feature type="domain" description="Malic enzyme N-terminal" evidence="9">
    <location>
        <begin position="146"/>
        <end position="390"/>
    </location>
</feature>
<dbReference type="GO" id="GO:0051287">
    <property type="term" value="F:NAD binding"/>
    <property type="evidence" value="ECO:0007669"/>
    <property type="project" value="InterPro"/>
</dbReference>
<comment type="caution">
    <text evidence="10">The sequence shown here is derived from an EMBL/GenBank/DDBJ whole genome shotgun (WGS) entry which is preliminary data.</text>
</comment>
<evidence type="ECO:0000256" key="3">
    <source>
        <dbReference type="ARBA" id="ARBA00022723"/>
    </source>
</evidence>
<keyword evidence="11" id="KW-1185">Reference proteome</keyword>
<proteinExistence type="inferred from homology"/>
<dbReference type="Gene3D" id="3.40.50.720">
    <property type="entry name" value="NAD(P)-binding Rossmann-like Domain"/>
    <property type="match status" value="1"/>
</dbReference>
<reference evidence="10 11" key="1">
    <citation type="journal article" name="Sci. Rep.">
        <title>Genome-scale phylogenetic analyses confirm Olpidium as the closest living zoosporic fungus to the non-flagellated, terrestrial fungi.</title>
        <authorList>
            <person name="Chang Y."/>
            <person name="Rochon D."/>
            <person name="Sekimoto S."/>
            <person name="Wang Y."/>
            <person name="Chovatia M."/>
            <person name="Sandor L."/>
            <person name="Salamov A."/>
            <person name="Grigoriev I.V."/>
            <person name="Stajich J.E."/>
            <person name="Spatafora J.W."/>
        </authorList>
    </citation>
    <scope>NUCLEOTIDE SEQUENCE [LARGE SCALE GENOMIC DNA]</scope>
    <source>
        <strain evidence="10">S191</strain>
    </source>
</reference>